<sequence>MKMQSDMITQIIDYDGNIIGDLKAWMCRNKLSNLGFDYNVIAILGSQSSGKSTLLNHLFKTCFDVMNTKQGHSQTTKGLWLSYEMFQEDSCVVNTNNIENKIYNDTNYPNNENKREKNEITPTLILDVEGTDSKERGDNRLTFEHRSALFCLALADCVIVNLWYHSLGNFTASNYGLLKTVMEVNLELFQQDKNCPKTILLFAVRDWFEDFASIEIVKSKIIEDYLNKIWKEMKKPNELESINISNFFIIEVVGLSHAIIKKEEFIKDVNNLRKKWINELKPLQYSRNIPSDGFAQYCNNIWNTIVKQSQLDIPSQKEMLATFRCQEIKNNVINNINKTIKEKIELSHNKPIDNFKEWAENEVIEKCLNEYLSDASRYKESICLKTSEELLENLYIQLQLIVDNNLNFVQRELSVKFFNELNNLYKVCSTDKSIFLFDKESYLNTKEGNHFSQKERNEENHNCIYLWANFLHNSDILEYQTLCNFFENYEKCNIEIKKKTIHEFNYKSSLNTLFTSIYKDVNRIKNIQYNLLLDKVRSTIKSRFKSIDTLLIISKNTEEYWNAILNIVTKLQENINTNLTKCFINLKNNELSKIYFYDENDKKSEIYNNEKREKLYLSLSNKENNYDKNLYNTKKINTIKNKEKYISVVNEEVNKQMENIDFMNDLKKFYLEEIIDVLKNNFIEISENLSRILIQRFELVFNYDEAEQPRQWKDISMLELKKLFRESKNYAFLIIEILQKNIKVEIIDDYLPNNIIKEEVIEKGKIKAKKKMQELCRDAQYIQETGGKMSLKNIPLLFWVILLLFGWNEILSFTRFFFKLNIIIPFILAFILIISTCVYNGNIEALSYINKIFFYVAKNSYNFYKHIQKVNDKSTKEDESD</sequence>
<name>A0A1J1GXE1_PLAGA</name>
<evidence type="ECO:0000256" key="4">
    <source>
        <dbReference type="ARBA" id="ARBA00022801"/>
    </source>
</evidence>
<dbReference type="FunFam" id="3.40.50.300:FF:000727">
    <property type="entry name" value="Protein SEY1 homolog"/>
    <property type="match status" value="1"/>
</dbReference>
<dbReference type="PANTHER" id="PTHR45923">
    <property type="entry name" value="PROTEIN SEY1"/>
    <property type="match status" value="1"/>
</dbReference>
<protein>
    <recommendedName>
        <fullName evidence="10">Protein SEY1 homolog</fullName>
        <ecNumber evidence="10">3.6.5.-</ecNumber>
    </recommendedName>
</protein>
<dbReference type="GO" id="GO:0005525">
    <property type="term" value="F:GTP binding"/>
    <property type="evidence" value="ECO:0007669"/>
    <property type="project" value="UniProtKB-UniRule"/>
</dbReference>
<reference evidence="13" key="1">
    <citation type="submission" date="2015-04" db="EMBL/GenBank/DDBJ databases">
        <authorList>
            <consortium name="Pathogen Informatics"/>
        </authorList>
    </citation>
    <scope>NUCLEOTIDE SEQUENCE [LARGE SCALE GENOMIC DNA]</scope>
    <source>
        <strain evidence="13">8A</strain>
    </source>
</reference>
<dbReference type="Pfam" id="PF05879">
    <property type="entry name" value="RHD3_GTPase"/>
    <property type="match status" value="1"/>
</dbReference>
<dbReference type="SUPFAM" id="SSF52540">
    <property type="entry name" value="P-loop containing nucleoside triphosphate hydrolases"/>
    <property type="match status" value="1"/>
</dbReference>
<evidence type="ECO:0000256" key="8">
    <source>
        <dbReference type="ARBA" id="ARBA00023136"/>
    </source>
</evidence>
<dbReference type="EMBL" id="CVMV01000045">
    <property type="protein sequence ID" value="CRG95680.1"/>
    <property type="molecule type" value="Genomic_DNA"/>
</dbReference>
<evidence type="ECO:0000256" key="2">
    <source>
        <dbReference type="ARBA" id="ARBA00022692"/>
    </source>
</evidence>
<dbReference type="InterPro" id="IPR027417">
    <property type="entry name" value="P-loop_NTPase"/>
</dbReference>
<dbReference type="VEuPathDB" id="PlasmoDB:PGAL8A_00287700"/>
<keyword evidence="5 10" id="KW-0256">Endoplasmic reticulum</keyword>
<keyword evidence="3 10" id="KW-0547">Nucleotide-binding</keyword>
<keyword evidence="6 10" id="KW-1133">Transmembrane helix</keyword>
<dbReference type="PROSITE" id="PS51715">
    <property type="entry name" value="G_GB1_RHD3"/>
    <property type="match status" value="1"/>
</dbReference>
<dbReference type="GO" id="GO:0016320">
    <property type="term" value="P:endoplasmic reticulum membrane fusion"/>
    <property type="evidence" value="ECO:0007669"/>
    <property type="project" value="TreeGrafter"/>
</dbReference>
<evidence type="ECO:0000256" key="5">
    <source>
        <dbReference type="ARBA" id="ARBA00022824"/>
    </source>
</evidence>
<evidence type="ECO:0000259" key="12">
    <source>
        <dbReference type="PROSITE" id="PS51715"/>
    </source>
</evidence>
<dbReference type="GeneID" id="39731410"/>
<evidence type="ECO:0000313" key="13">
    <source>
        <dbReference type="EMBL" id="CRG95680.1"/>
    </source>
</evidence>
<evidence type="ECO:0000313" key="14">
    <source>
        <dbReference type="Proteomes" id="UP000220797"/>
    </source>
</evidence>
<organism evidence="13 14">
    <name type="scientific">Plasmodium gallinaceum</name>
    <dbReference type="NCBI Taxonomy" id="5849"/>
    <lineage>
        <taxon>Eukaryota</taxon>
        <taxon>Sar</taxon>
        <taxon>Alveolata</taxon>
        <taxon>Apicomplexa</taxon>
        <taxon>Aconoidasida</taxon>
        <taxon>Haemosporida</taxon>
        <taxon>Plasmodiidae</taxon>
        <taxon>Plasmodium</taxon>
        <taxon>Plasmodium (Haemamoeba)</taxon>
    </lineage>
</organism>
<dbReference type="Gene3D" id="3.40.50.300">
    <property type="entry name" value="P-loop containing nucleotide triphosphate hydrolases"/>
    <property type="match status" value="1"/>
</dbReference>
<comment type="subcellular location">
    <subcellularLocation>
        <location evidence="1 10">Endoplasmic reticulum membrane</location>
        <topology evidence="1 10">Multi-pass membrane protein</topology>
    </subcellularLocation>
</comment>
<dbReference type="RefSeq" id="XP_028528488.1">
    <property type="nucleotide sequence ID" value="XM_028671880.1"/>
</dbReference>
<comment type="function">
    <text evidence="9">Probable GTP-binding protein involved in generating and maintaining the structure of the tubular endoplasmic reticulum network.</text>
</comment>
<dbReference type="PANTHER" id="PTHR45923:SF2">
    <property type="entry name" value="PROTEIN SEY1"/>
    <property type="match status" value="1"/>
</dbReference>
<keyword evidence="4 10" id="KW-0378">Hydrolase</keyword>
<feature type="topological domain" description="Cytoplasmic" evidence="10">
    <location>
        <begin position="839"/>
        <end position="881"/>
    </location>
</feature>
<dbReference type="GO" id="GO:0005789">
    <property type="term" value="C:endoplasmic reticulum membrane"/>
    <property type="evidence" value="ECO:0007669"/>
    <property type="project" value="UniProtKB-SubCell"/>
</dbReference>
<keyword evidence="14" id="KW-1185">Reference proteome</keyword>
<gene>
    <name evidence="13" type="ORF">PGAL8A_00287700</name>
</gene>
<keyword evidence="8 10" id="KW-0472">Membrane</keyword>
<dbReference type="HAMAP" id="MF_03109">
    <property type="entry name" value="Sey1"/>
    <property type="match status" value="1"/>
</dbReference>
<evidence type="ECO:0000256" key="6">
    <source>
        <dbReference type="ARBA" id="ARBA00022989"/>
    </source>
</evidence>
<feature type="topological domain" description="Lumenal" evidence="10">
    <location>
        <begin position="815"/>
        <end position="817"/>
    </location>
</feature>
<comment type="similarity">
    <text evidence="10">Belongs to the TRAFAC class dynamin-like GTPase superfamily. GB1/RHD3 GTPase family. RHD3 subfamily.</text>
</comment>
<feature type="binding site" evidence="10">
    <location>
        <begin position="45"/>
        <end position="52"/>
    </location>
    <ligand>
        <name>GTP</name>
        <dbReference type="ChEBI" id="CHEBI:37565"/>
    </ligand>
</feature>
<feature type="domain" description="GB1/RHD3-type G" evidence="12">
    <location>
        <begin position="35"/>
        <end position="298"/>
    </location>
</feature>
<dbReference type="Proteomes" id="UP000220797">
    <property type="component" value="Unassembled WGS sequence"/>
</dbReference>
<dbReference type="InterPro" id="IPR030386">
    <property type="entry name" value="G_GB1_RHD3_dom"/>
</dbReference>
<evidence type="ECO:0000256" key="1">
    <source>
        <dbReference type="ARBA" id="ARBA00004477"/>
    </source>
</evidence>
<evidence type="ECO:0000256" key="3">
    <source>
        <dbReference type="ARBA" id="ARBA00022741"/>
    </source>
</evidence>
<dbReference type="OrthoDB" id="1597724at2759"/>
<comment type="function">
    <text evidence="10">Probable GTP-binding protein that may be involved in cell development.</text>
</comment>
<proteinExistence type="inferred from homology"/>
<accession>A0A1J1GXE1</accession>
<dbReference type="InterPro" id="IPR008803">
    <property type="entry name" value="RHD3/Sey1"/>
</dbReference>
<dbReference type="EC" id="3.6.5.-" evidence="10"/>
<comment type="caution">
    <text evidence="13">The sequence shown here is derived from an EMBL/GenBank/DDBJ whole genome shotgun (WGS) entry which is preliminary data.</text>
</comment>
<feature type="transmembrane region" description="Helical" evidence="11">
    <location>
        <begin position="822"/>
        <end position="841"/>
    </location>
</feature>
<dbReference type="AlphaFoldDB" id="A0A1J1GXE1"/>
<evidence type="ECO:0000256" key="7">
    <source>
        <dbReference type="ARBA" id="ARBA00023134"/>
    </source>
</evidence>
<evidence type="ECO:0000256" key="10">
    <source>
        <dbReference type="HAMAP-Rule" id="MF_03109"/>
    </source>
</evidence>
<keyword evidence="2 10" id="KW-0812">Transmembrane</keyword>
<feature type="topological domain" description="Cytoplasmic" evidence="10">
    <location>
        <begin position="1"/>
        <end position="793"/>
    </location>
</feature>
<evidence type="ECO:0000256" key="11">
    <source>
        <dbReference type="SAM" id="Phobius"/>
    </source>
</evidence>
<keyword evidence="7 10" id="KW-0342">GTP-binding</keyword>
<dbReference type="GO" id="GO:0003924">
    <property type="term" value="F:GTPase activity"/>
    <property type="evidence" value="ECO:0007669"/>
    <property type="project" value="UniProtKB-UniRule"/>
</dbReference>
<dbReference type="CDD" id="cd01851">
    <property type="entry name" value="GBP"/>
    <property type="match status" value="1"/>
</dbReference>
<evidence type="ECO:0000256" key="9">
    <source>
        <dbReference type="ARBA" id="ARBA00029381"/>
    </source>
</evidence>